<dbReference type="SMART" id="SM01115">
    <property type="entry name" value="cwf21"/>
    <property type="match status" value="1"/>
</dbReference>
<feature type="coiled-coil region" evidence="16">
    <location>
        <begin position="1016"/>
        <end position="1043"/>
    </location>
</feature>
<dbReference type="FunFam" id="1.20.58.60:FF:000177">
    <property type="entry name" value="nesprin-1 isoform X5"/>
    <property type="match status" value="1"/>
</dbReference>
<dbReference type="Pfam" id="PF10541">
    <property type="entry name" value="KASH"/>
    <property type="match status" value="1"/>
</dbReference>
<dbReference type="InterPro" id="IPR002017">
    <property type="entry name" value="Spectrin_repeat"/>
</dbReference>
<evidence type="ECO:0000256" key="17">
    <source>
        <dbReference type="SAM" id="MobiDB-lite"/>
    </source>
</evidence>
<dbReference type="FunFam" id="1.20.58.60:FF:000041">
    <property type="entry name" value="Nesprin-1 isoform 1"/>
    <property type="match status" value="1"/>
</dbReference>
<feature type="coiled-coil region" evidence="16">
    <location>
        <begin position="1988"/>
        <end position="2022"/>
    </location>
</feature>
<feature type="coiled-coil region" evidence="16">
    <location>
        <begin position="6072"/>
        <end position="6125"/>
    </location>
</feature>
<evidence type="ECO:0000256" key="11">
    <source>
        <dbReference type="ARBA" id="ARBA00023157"/>
    </source>
</evidence>
<dbReference type="SMART" id="SM01249">
    <property type="entry name" value="KASH"/>
    <property type="match status" value="1"/>
</dbReference>
<dbReference type="FunFam" id="1.20.58.60:FF:000182">
    <property type="entry name" value="Spectrin repeat containing, nuclear envelope 1a"/>
    <property type="match status" value="1"/>
</dbReference>
<feature type="coiled-coil region" evidence="16">
    <location>
        <begin position="3495"/>
        <end position="3579"/>
    </location>
</feature>
<dbReference type="SMART" id="SM00150">
    <property type="entry name" value="SPEC"/>
    <property type="match status" value="42"/>
</dbReference>
<dbReference type="PANTHER" id="PTHR14514:SF3">
    <property type="entry name" value="NESPRIN-1"/>
    <property type="match status" value="1"/>
</dbReference>
<dbReference type="FunFam" id="1.20.58.60:FF:000181">
    <property type="entry name" value="Spectrin repeat containing, nuclear envelope 1a"/>
    <property type="match status" value="1"/>
</dbReference>
<dbReference type="InterPro" id="IPR013170">
    <property type="entry name" value="mRNA_splic_Cwf21_dom"/>
</dbReference>
<dbReference type="Pfam" id="PF25803">
    <property type="entry name" value="Spectrin_SYNE1_2"/>
    <property type="match status" value="1"/>
</dbReference>
<protein>
    <submittedName>
        <fullName evidence="20">SYNE1 protein</fullName>
    </submittedName>
</protein>
<feature type="coiled-coil region" evidence="16">
    <location>
        <begin position="4839"/>
        <end position="4866"/>
    </location>
</feature>
<dbReference type="InterPro" id="IPR057932">
    <property type="entry name" value="Spectrin_SYNE1_3"/>
</dbReference>
<feature type="topological domain" description="Perinuclear space" evidence="15">
    <location>
        <begin position="7583"/>
        <end position="7612"/>
    </location>
</feature>
<evidence type="ECO:0000256" key="10">
    <source>
        <dbReference type="ARBA" id="ARBA00023136"/>
    </source>
</evidence>
<keyword evidence="14" id="KW-0539">Nucleus</keyword>
<feature type="region of interest" description="Disordered" evidence="17">
    <location>
        <begin position="4640"/>
        <end position="4667"/>
    </location>
</feature>
<dbReference type="FunFam" id="1.20.58.60:FF:000231">
    <property type="entry name" value="Spectrin repeat containing, nuclear envelope 1a"/>
    <property type="match status" value="1"/>
</dbReference>
<dbReference type="Gene3D" id="1.20.58.60">
    <property type="match status" value="32"/>
</dbReference>
<feature type="coiled-coil region" evidence="16">
    <location>
        <begin position="5836"/>
        <end position="5863"/>
    </location>
</feature>
<dbReference type="FunFam" id="1.20.58.60:FF:000119">
    <property type="entry name" value="nesprin-1 isoform X2"/>
    <property type="match status" value="1"/>
</dbReference>
<sequence length="7612" mass="873327">IENTLGAVGDCVQYKEEVKSAIEELINNSKEVQAEAEKILDTESLLQAQQLLLHHQQRTRRLRAKRQDVQKQISQAKRLQIEGGLPSTVREDLHKLEGTLENMQQTMEKREEQLQVTINKWEQFERDKETVVKYLNQASSVLERILNFSSLESLSSELDQTKELSKQTEAMAVQAENLVKNSSEIQLGSKNKQSLQHQAKSIQEQVKKVEVTLEEDIKSMEMVKNKWDHFGNNFEALSMWIAEQEKELETLETSSSPLDIQISQIKVINKEIDGKITEISNLEEEAKSFSQFVTSGERAHIKAKLTQVKRYWEELRDHAQRLEGTITGNASAQQKYEESLKQVQQSVSEFEAKLSEPLTSCSSAAATYAALQDCTDLCHTVEKLSNPLASLSAGARKVASKEKAAQEVTALQQKYEKVLESAKEKQSLLENLLAQWQKQDKEMSAFLAWLEGCEAAGRPSEQYVSANRIKLEGELQALQDLRADIESHTSVYESLLQLNESLFPTASKQCVKTIKEKFEDLDQRWKALPQIVDKRINFLQSLVAEHGQFDELLLRFSDWIKQFLAELQATSEINTADQQLAASHNKNHSMEVESKKQELQSLKEHVEKLGSFSSPEDQQTLQGKTEDCFQIFQEASQITSQRQDALDQLRVFLDLHSAASGMLHQLRQTVEKTGNMDKAKSELLDKELNGVIKDLNKLESDAVSLDGSLTKAQYHLKHSISGQRTSCRAMVDNLGVELEAVQSLLGTKQSEAEALGALQRSFMEHKEQLLKSIEDTEEKADKEGLKETTLQALQQRLRTFNQLDEELNSHQHELQWLMDKAKQIAQKDVTLAPESDKEINRLESLWKDTKKAIHEKKEQSYVLIDLMKEYQSLKSTVMKVIDSANSASVTKSVWKDHEDVRRTLAKHEATKNDLSDKQKDLDTFTNTGKHLLAELKRVQNCDSTALKTDMNSMVDKWLDVSERIDDNIDRLSVSVSLWDDILKTGDELDGWCNKCISQLNEGINNFSNSQRMEVLLKDFQSEVKNKELKLEQLGSKISELKELTHSQEPPADLQFMESDLRQKLEHAKEISETAKETLKDFSTQKMQLQKLIGQMTDWLTQVEETLLSCARNLNPEALNKLKETQKDLQLRQSSIDSTRETLNSLCRKYHSVELEALGGTVTLLIKKYEAVNLLCSRTQARMQESLEKHFLYSMQEFQEWFSGVKTAVKESSDRSGDSKAIEAKLHDLQGVLDSISEGQNKLDAACKEGESLYGCLPKPVVSHIQEQIAKSNQNFQEFLNQCLNDKKALEDCASHLGSFEDQYKKLALWMHDMEERISTEALGENKHLVSEKKKEVQKVEKFLEELLNSRDSFDQLSQMAQTLNEEGRGAGREVRLASQHLTNYQNMVKNVKEKLRTCQLALQEHLTFEEALQSMWSWVKEVQDKLASSQSTLGSKATLERRLTQIQEILLLKGDGEVKLNMAIGKGEQALKSSNEEGQKVIQTELQTLKDVWNDIISTSVKWQSCLDSVISQWNDYRERKTQLEQWLENLDHKVQQPLEPQIGLKEKFAQLDHFQAIVSEIEDHSGDLQQLIEKAVELYEKTGDDSFGDAAQEELKTQFNDITTVAKEKMRKVEDIVKDHLLYLDAVHEFTDWLHSAKEELHRWSDASGDTPTIQKKLAKINELVESRQSGAGRLSRVEALAPAAKRGTTAGGCQLLAAEMQALQADWRQWEESARRSQGGLRDMLSQMALSEREFAAQAGRLEEAVQRLGGQLAAWARGLAPADSRSTDAEVVESWRKEKETLDALLKSEQMTDEIKTQLNDLCRFSRDLSTHSSKVSGLIKEYNSLCLQATKGCQSKEQILQQRFRTAFRDFQQWLVNARVTTAKCFDVPQNISEASASLQKIQEFLSESESGQQKLNLVASKGELLCSVLPEEKAKVIQDKSAAAKEDWKNFITTLHQKKSALENLKIQMKDFEATAEPLQEWLATTEKIVQGSSSRLHDLPSKRREQQKLQSVLEEISCHEHQLNRLKEKAQQLWEEQAVSKSFMRRVSQLSSQYLTLSNLTKEKVSRMDRIVAEHQQFSQSVKDLQDWIDDAVHMLDSYCHPTADKSVLDSRMLKLEGLLAVKQEKEVQMKIVLTRGESVLQNTSLEGVPVIEGQLQNLKDSWASLLSACIQCKSQLEGALSKWTSYQEDINQFSRWMEKVEASMNASERQYAELREKTAALSKAKLLNEEVLSHNSLLETIEVKGKGMAEHYIAQLELQDLQERYKFLKERTKEAVTKAEGLLTLHQEYQRNLKAFEVWLEKKQEKLVCLSHLDGDAQEQEATLRDLQELQVHCAEGQALLNAAVHAREEVIPWGIPQIEDRALESLRQDWQVYQHRLSEARSQLNATVSKLRLMEKKIEKVNDWLTKLEEKVAIRTGRRSGRATKEMQLQQMKKWHEDITIYKDDIEEVGVLAQQILEENLIASRMGSQATQLTSRYQTLLLHVLEQVKFLEEEIRCMEESELSFSAYTNWYGATNKNFKNVITKFDVVDKTVMEKKVQKLEVLLSDMDIGHSLLKSAREKAERAIKYMEENEADQLRKEIGDHVEQLEELAGSIRKEHMMSEKCLQLVKEFSDKYKAQTHWVMEHQAILLTPVEPKSELYEKKAQLSKYKSIQQTVLSHEPSIKSVIEKGEALCDLVNDVSLKSNIQDLQSSYQELCHKTKAYVETLEVRVKEHEDYNSDLQEGEKWLLHMSSRLASPDLMESNNLEIITQQLANHKAIMEEIAGFEDRLNSLKSKGDYLISQCSEHLQAKFKQNIQSHLQGTRDSYSAICSTAQRVYQTLEHELQKHVNHQDTLQQCQTWLSTVQSELKPTTWTPFSLADAIKQVKHFRTLQEQANTYLDLLCSMCDLSDATVKSTAADIQQTKQTIEQQMMHSQYLSQGWEEIKQLKAELWIYFQDADQQLQNLKRRRAELELNIAQNMVLQVKEFSQKLQSKQSALTSVTEKMNKLTQGQESPEHKEIGDLSNQWLGLCLQAHSLLMQREEDLQRTRDYHDRMNVVEVFLEKLTKEWDNLARSDAESTNVHLEALQKLAIALQERRFALEDLKDQKQKMIEHLNLDDKELVKEQFSHFEQRWTQLEDLVKRKIQVSVSTLEELSLVHSRFQELMEWAEEQQPSVSEALKQSPPPDMAQSLLMDHLTICSELEAKQLVLKMLVKDADRVMTNLGLNERQELQKAVSDAQHHVACLSDLVGQRRKHLNKALSEKTQFLMAIFQATNQIHQHEKKVMFPEHICLLPEDVSKQIRTCKNTQANLKAYQNEVTGLWAQGRDLMKEATNQEKSEVLGKLQELQNVYDTVLQKCNQRLLELEKNIVSRKYFKEDLDKACHWLKQADIVTFPEVNVMNSNTELYSQLAKYQQILEQSPEYENLLLTLQRDGQEVLPSLNEVDHSYLDEKLNSLPQQFNIVTALAKEKLYKVQEAIYARKEYASLIELTSKALTELEDQFINMDKAPAAVSAKEAVSLQQAYRDLLGEAMSLAAAVEELNQKKEAFRSTGQPWQPDEMLKLATLYHKLKRQIEQKINLLEDTIEACQEHEKMCVQFEAQLETVRKEQVKVNEETLPVEEKLKIYHSLVGSLQDSGSLLKRITEHLETLSPQVDSSAYETTNHQIQAWQEKLKSLHSAIVDTVMECENRLVQSIDFKTEICRSLDWLRWVKTELNGTLSLDLKLQNIQEEIRKVQIYQEEVQSSLRIMNALSNKEKERYMKAKELIPADLENTLAELAELDGEVQEAIHVRQATLNKAYSLCQRYYQVMQIANDWLEDAQEFLQLARNGLDVENSEENLRNHVEFFSTESQLNEHLKVLQGLVSEIEPFLQATASEQLVQNVAALEEKAKGTEQEAQTQQEQLQRCASEWQEYQTSRQKVIEVMNDAEKKLSEFSVAKAASSQEAEEKLLAHKTLVSIVNSFHEKITALEEKASQLEKISNDASKASISRSMTTVWQRWTRLRNVAQEQEKILEDAVQEWKGFNDKIQKATIAIDQLQGRLPESSVEKASKTELLELLDYHGSFLLEVDHQLSSLGLLKQHAVSMLQDVEVKPPSQKELPVMQEIKAMQDRCHNMQQKVKKGMKMVKQELKEREEVEAEINIVKSWIQETKEYLLSPDAEVDIQLQELQSLFGEVTTHRQAVEKLAEQQQNKYLGLYTILPSELSLHLAEVGLALVTVQDQIQTKERETQQIKTLNQEFDQKIQGIANDLNTILSKLKKKTNDIAQAKFEQKILGDELDSCNIKLLELDASVQDFAEQNVPLAKQLAHRIGKLTALHQQTIRQAEYRAAKLSQAAAHLEEYNEMLEFILKWIEKANILVHGSITWNSSSQLRDQFKAYQSILDESAEIHSDLEAMSERIDYLASVYCTEGMSQQVQELGRRTEELQQVIKAQLPNLQDAAKDMKKFEIELRGLQAALEQAQATLTSPELGHLSLKEQLSHRQHLLSEMESLKPKVQAVQDCQSALRIPEEVVTSLPMCHSALRLQEEASRLQHTAIQQCNIMQATVVQYEQYEQEMKHLQQMIESAHREIQDKPIATSNIQELQVQISRNEELAQKIKGYQEQIASLNSKCKMLTMKAKHATMLLTVTEVEGLSEGMEELDSDLLPAHPTHPSVVMMTAGRCHTLLSPVTEESGEEGTNSEISSPPACRSPSPVANTDASVNQDIAYYQALSAEQLQTDAAKIQPSTSATQEFFEPGLESSASAKLDDLQRSWETLKNVISEKQRTLYEALERQQKYQDTLQSISTKMETTEIKLNESLEPAKSPESQMAEHQALMDEILMLQEEISELQTSLAQELVSEPLDAEGADQMALQSTLTVLAERMATIRMKASGKRQLLEEKLNEQLEEQRQEQALQRYRCEADELDHWLLSTRATLDTTLLPAEEPMDMEAQLVDCQNMLVEIEQKVVALSELSVHNENLLMEGKAHTKDEAEQLAVKLRTLKGSLLELQRVLHDKQINIRGSLQEKEESDLDFVSSQSPSVQEWLAQARTTRSQQQQSTLQQQKELEQELEEQKNLLRSVACRGGEILTQQSSTEGLSISEKPDVLSEELVSEGEKPSSEEQMKRKWESLNQEFSTKQRLLQKALEKEQLQLYSRPNRLIPGMPLYKEETQDEEKSLVSPVLVELNQAFEDVTSEAGRVEETLHLEQKLYEGVTATSVWLDGVEEQVFVATALLPEEETEAYVCKQESLAKEIKDITEEVDKNKNLFAQILPDGSDKRVIIEDTLDCLLRRLTLLESVVNQRCHQMKGRLQQIITFKNDLKLMFTSVADNKYLVLQKLAEAADRPETEQMQVILQAEEGLKELDTGINELKKRIDKLQIDQPSVQELSKIQDKYDELLMIIGSRRSDLNQNMALKRQYERALQDLADLVETGQEKMAGDQKMIVSSKEEVQSLLEKHKEYFQGLESHMILTETLFRKMSSLALLKETQSHSEIMTRASAVLKLAHKRGVELEYILETWMHLDEDYQELTRQLESVEGNIPTVGLVEETEDRLTDRITLFQHLRSNLTEYQPKLYQVLDDGKRLLFSVSCSELEGQLNQLGERWLNNTSKVTKELHRLETILKHWTRYQSESNELTQWLQSAKERLEFWSQQSLTVPQELETVRDHLNSFLEFSKEVDAKSSQKSSVLSTGNQLLRLKKVDTSALRAGLSHIETQWTELLTQIPAVQEKLHQLQMDKIPSRHAITEVMSWISLMENVIQQDEENIKNVVGQKAIQGYVQKYKGFKIDLNCKQLTVDFVNQSVLQISSQDVESKRSDKTDFAEQLGAMNRRWQILQGLITEKIQLLESLQESWTEYENNVQCLKTWFETQEKKLKQQQKIGDQASVQNALKDCQELEESIRTKEKEVENVEQSGLSLVRNKKEEVSSAVMNTLKEINHSWANLDHMVSQLKILLQSVLDQWSIYKVAYEELNSYLTEARYSLSRFYLLTGSLEAVKVQVDKLQSLQDELEKQENSLQKFGSVTNELLKECHPPVTETLTNTLKEVNMRWNTLLQEIAERLRASRALLQLWQRYKDCYQQCSSTVHQREEQANELLRTATSKDIADDEVTAWIQDCNDVLTDLKTAQESLVVLQELGEELKSQVEASAAAAIQSDHLSLNQNLSALEQALRKQQAAMQAGVLDYQTFAKNLEVLETWITEAEETLKDQDPSHSSDVSTIQSRMEQLKSQMLKFSSMAPDLDRLNELGYRLPLNDKEIKRMQNLNRHWSLISSQTTERFSKLQSFLLQQQTFLEKCGTWMDLLVQTEQKLVVEVSGNYQRLLEQQREHEASNHLFQAEMFSRQQILHSIISDGQHLLEQGQVDDRDEFNLNLTLLSNQWQGVIRRAQQMRGIIDSRIHQWQRYRELAEKLRKWLLEMSCQPVTELGSVPIPLQQARVLLDEVQLKEKVLLRQQGSYILTVEAGKQLLLSADSGAEAVLQAELTEIQERWKTVSTQLEQQKKQLALLLKDWEKCEKGIGDSLEKLRSFKKKLSQPLPDHHDELHAEQIRCKELENAVEGWTDDLAHLSLLKETLSVYISADDISILSERIELLHRQWEELCHQAISFILCKCFKVSLRQQQVSERLNEWAVFSEKNKELCEWLTQMESKVSQNGDILIEEMIEKLKKDYPEEIAVAQKNKIQLQQMGERLAKASHESKASEIEYKLGKISDRWQHLLDLIAARVKKLKETLVAVQQLDKNMSSLRSWLAHIESELSKPIVYETCDSEEIQRKLNEQQDLQRDIEKHSTGVASVLNLCEVLLHDCDACATEAECDSIQQATRNLDRRWRNICAMSMERRLKIEETWRLWQKFLDDYSRFEEWLKASERTAAFPSSSGVLYTVAKEELKKFEAFQRQVHESLTQLELINKQYRRLARENRTDSNGSLKQMVHEGNQRWDNLQKRVTSILRRLKHFIGQREEFETARDSILVWLTEMDLQLTNIEHFSECDVQAKIKQLKAFQQEISLNNSKIEQIIVQGEQLIEKSEPLDAAVIEEELDELRRYCQEVFGRVERYHKKLIRLPLTDDEHELSDREVDLDESADLSDIRWHDKSADSVLSPHPSSNLSLPLSQPLRSERSGRDTPASVDSIPLEWDHDYDLSRDLETAVSRALHSEEDGGQEKDFYLRGAAGIADVEIPETVEAYVTLTENALKSISGEPGALEAHIRQLDKALDTSRFQIQQTENIIRSKTPTGPELDSTYKGYMKLLGECSGSIDSVRRLGYKLKEEEEKFSGLINMNSTETQTAGVIERWELIQAQALSKELRMKQNLQQWQQFNSDLNSIWAWLGETEEELEKLQRLDLSTDIQTMELRIKKLKELQKAIDNRKAIILSINLCSSEFTQSDSEESKKLQERLSQMNVRWEHVCSMIEDWRSSLQDALIQCQDFHELCHGLLLWLENIDRRKNEIVPINPNLDSEILQDHHRLLMQIRRELLESQLKVASLQDMSCQLLVNAEGKDCLEAKEKVHVIGNRLKLLLKEVTRHIKDLEKSLDISSSQLELSSWSSDELDTSGSVSPVSGRSTPSRQRTPRGKCSLSQPGPSVSSPHSRSTRGGSGSSPSEAGPVWRCPSFFLRVLRAALPLQLLLLLLIGLACLVPMTEEDYSCAMANNFARSFHPMLKYMNGPPPL</sequence>
<feature type="coiled-coil region" evidence="16">
    <location>
        <begin position="3931"/>
        <end position="3958"/>
    </location>
</feature>
<evidence type="ECO:0000256" key="4">
    <source>
        <dbReference type="ARBA" id="ARBA00022490"/>
    </source>
</evidence>
<keyword evidence="5" id="KW-0597">Phosphoprotein</keyword>
<dbReference type="GO" id="GO:0005640">
    <property type="term" value="C:nuclear outer membrane"/>
    <property type="evidence" value="ECO:0007669"/>
    <property type="project" value="UniProtKB-SubCell"/>
</dbReference>
<dbReference type="FunFam" id="1.20.58.60:FF:000155">
    <property type="entry name" value="nesprin-1 isoform X4"/>
    <property type="match status" value="1"/>
</dbReference>
<dbReference type="FunFam" id="1.20.58.60:FF:000126">
    <property type="entry name" value="Spectrin repeat containing, nuclear envelope 1a"/>
    <property type="match status" value="1"/>
</dbReference>
<feature type="coiled-coil region" evidence="16">
    <location>
        <begin position="2238"/>
        <end position="2265"/>
    </location>
</feature>
<organism evidence="20 21">
    <name type="scientific">Pycnonotus jocosus</name>
    <name type="common">Red-whiskered bulbul</name>
    <name type="synonym">Lanius jocosus</name>
    <dbReference type="NCBI Taxonomy" id="182897"/>
    <lineage>
        <taxon>Eukaryota</taxon>
        <taxon>Metazoa</taxon>
        <taxon>Chordata</taxon>
        <taxon>Craniata</taxon>
        <taxon>Vertebrata</taxon>
        <taxon>Euteleostomi</taxon>
        <taxon>Archelosauria</taxon>
        <taxon>Archosauria</taxon>
        <taxon>Dinosauria</taxon>
        <taxon>Saurischia</taxon>
        <taxon>Theropoda</taxon>
        <taxon>Coelurosauria</taxon>
        <taxon>Aves</taxon>
        <taxon>Neognathae</taxon>
        <taxon>Neoaves</taxon>
        <taxon>Telluraves</taxon>
        <taxon>Australaves</taxon>
        <taxon>Passeriformes</taxon>
        <taxon>Sylvioidea</taxon>
        <taxon>Pycnonotidae</taxon>
        <taxon>Pycnonotus</taxon>
    </lineage>
</organism>
<feature type="coiled-coil region" evidence="16">
    <location>
        <begin position="15"/>
        <end position="120"/>
    </location>
</feature>
<reference evidence="20 21" key="1">
    <citation type="submission" date="2019-09" db="EMBL/GenBank/DDBJ databases">
        <title>Bird 10,000 Genomes (B10K) Project - Family phase.</title>
        <authorList>
            <person name="Zhang G."/>
        </authorList>
    </citation>
    <scope>NUCLEOTIDE SEQUENCE [LARGE SCALE GENOMIC DNA]</scope>
    <source>
        <strain evidence="20">B10K-DU-002-42</strain>
        <tissue evidence="20">Muscle</tissue>
    </source>
</reference>
<keyword evidence="8 18" id="KW-1133">Transmembrane helix</keyword>
<feature type="domain" description="KASH" evidence="19">
    <location>
        <begin position="7553"/>
        <end position="7612"/>
    </location>
</feature>
<dbReference type="Proteomes" id="UP000535705">
    <property type="component" value="Unassembled WGS sequence"/>
</dbReference>
<feature type="coiled-coil region" evidence="16">
    <location>
        <begin position="2365"/>
        <end position="2399"/>
    </location>
</feature>
<feature type="coiled-coil region" evidence="16">
    <location>
        <begin position="763"/>
        <end position="820"/>
    </location>
</feature>
<dbReference type="PROSITE" id="PS51049">
    <property type="entry name" value="KASH"/>
    <property type="match status" value="1"/>
</dbReference>
<comment type="similarity">
    <text evidence="3">Belongs to the nesprin family.</text>
</comment>
<dbReference type="InterPro" id="IPR018159">
    <property type="entry name" value="Spectrin/alpha-actinin"/>
</dbReference>
<keyword evidence="11" id="KW-1015">Disulfide bond</keyword>
<evidence type="ECO:0000256" key="12">
    <source>
        <dbReference type="ARBA" id="ARBA00023203"/>
    </source>
</evidence>
<feature type="transmembrane region" description="Helical" evidence="18">
    <location>
        <begin position="7562"/>
        <end position="7582"/>
    </location>
</feature>
<dbReference type="FunFam" id="1.20.58.60:FF:000137">
    <property type="entry name" value="nesprin-1 isoform X2"/>
    <property type="match status" value="1"/>
</dbReference>
<name>A0A7L2P3A4_PYCJO</name>
<feature type="topological domain" description="Cytoplasmic" evidence="15">
    <location>
        <begin position="1"/>
        <end position="7561"/>
    </location>
</feature>
<dbReference type="InterPro" id="IPR012315">
    <property type="entry name" value="KASH"/>
</dbReference>
<comment type="caution">
    <text evidence="20">The sequence shown here is derived from an EMBL/GenBank/DDBJ whole genome shotgun (WGS) entry which is preliminary data.</text>
</comment>
<evidence type="ECO:0000256" key="9">
    <source>
        <dbReference type="ARBA" id="ARBA00023054"/>
    </source>
</evidence>
<dbReference type="Pfam" id="PF00435">
    <property type="entry name" value="Spectrin"/>
    <property type="match status" value="13"/>
</dbReference>
<feature type="coiled-coil region" evidence="16">
    <location>
        <begin position="2543"/>
        <end position="2582"/>
    </location>
</feature>
<dbReference type="GO" id="GO:0005856">
    <property type="term" value="C:cytoskeleton"/>
    <property type="evidence" value="ECO:0007669"/>
    <property type="project" value="UniProtKB-SubCell"/>
</dbReference>
<feature type="coiled-coil region" evidence="16">
    <location>
        <begin position="3847"/>
        <end position="3881"/>
    </location>
</feature>
<evidence type="ECO:0000313" key="21">
    <source>
        <dbReference type="Proteomes" id="UP000535705"/>
    </source>
</evidence>
<feature type="region of interest" description="Disordered" evidence="17">
    <location>
        <begin position="7039"/>
        <end position="7073"/>
    </location>
</feature>
<evidence type="ECO:0000256" key="2">
    <source>
        <dbReference type="ARBA" id="ARBA00004605"/>
    </source>
</evidence>
<evidence type="ECO:0000256" key="1">
    <source>
        <dbReference type="ARBA" id="ARBA00004245"/>
    </source>
</evidence>
<keyword evidence="4" id="KW-0963">Cytoplasm</keyword>
<evidence type="ECO:0000256" key="18">
    <source>
        <dbReference type="SAM" id="Phobius"/>
    </source>
</evidence>
<dbReference type="FunFam" id="1.20.58.60:FF:000112">
    <property type="entry name" value="nesprin-1 isoform X4"/>
    <property type="match status" value="1"/>
</dbReference>
<evidence type="ECO:0000256" key="13">
    <source>
        <dbReference type="ARBA" id="ARBA00023212"/>
    </source>
</evidence>
<dbReference type="FunFam" id="1.20.58.60:FF:000103">
    <property type="entry name" value="Nesprin-1 isoform 1"/>
    <property type="match status" value="1"/>
</dbReference>
<feature type="coiled-coil region" evidence="16">
    <location>
        <begin position="5005"/>
        <end position="5035"/>
    </location>
</feature>
<dbReference type="OrthoDB" id="18853at2759"/>
<dbReference type="PANTHER" id="PTHR14514">
    <property type="entry name" value="PKA ANCHORING PROTEIN"/>
    <property type="match status" value="1"/>
</dbReference>
<dbReference type="FunFam" id="1.20.58.60:FF:000073">
    <property type="entry name" value="Nesprin-1 isoform 1"/>
    <property type="match status" value="1"/>
</dbReference>
<dbReference type="EMBL" id="VWYP01019656">
    <property type="protein sequence ID" value="NXR78494.1"/>
    <property type="molecule type" value="Genomic_DNA"/>
</dbReference>
<comment type="subcellular location">
    <subcellularLocation>
        <location evidence="1">Cytoplasm</location>
        <location evidence="1">Cytoskeleton</location>
    </subcellularLocation>
    <subcellularLocation>
        <location evidence="2">Nucleus outer membrane</location>
        <topology evidence="2">Single-pass type IV membrane protein</topology>
        <orientation evidence="2">Cytoplasmic side</orientation>
    </subcellularLocation>
</comment>
<keyword evidence="21" id="KW-1185">Reference proteome</keyword>
<evidence type="ECO:0000256" key="15">
    <source>
        <dbReference type="PROSITE-ProRule" id="PRU00385"/>
    </source>
</evidence>
<feature type="non-terminal residue" evidence="20">
    <location>
        <position position="1"/>
    </location>
</feature>
<evidence type="ECO:0000256" key="5">
    <source>
        <dbReference type="ARBA" id="ARBA00022553"/>
    </source>
</evidence>
<keyword evidence="7" id="KW-0677">Repeat</keyword>
<evidence type="ECO:0000256" key="8">
    <source>
        <dbReference type="ARBA" id="ARBA00022989"/>
    </source>
</evidence>
<feature type="coiled-coil region" evidence="16">
    <location>
        <begin position="3268"/>
        <end position="3321"/>
    </location>
</feature>
<feature type="compositionally biased region" description="Polar residues" evidence="17">
    <location>
        <begin position="7499"/>
        <end position="7511"/>
    </location>
</feature>
<feature type="coiled-coil region" evidence="16">
    <location>
        <begin position="151"/>
        <end position="212"/>
    </location>
</feature>
<keyword evidence="6 15" id="KW-0812">Transmembrane</keyword>
<dbReference type="Pfam" id="PF25035">
    <property type="entry name" value="SYNE1"/>
    <property type="match status" value="1"/>
</dbReference>
<evidence type="ECO:0000256" key="6">
    <source>
        <dbReference type="ARBA" id="ARBA00022692"/>
    </source>
</evidence>
<keyword evidence="12" id="KW-0009">Actin-binding</keyword>
<feature type="compositionally biased region" description="Low complexity" evidence="17">
    <location>
        <begin position="7528"/>
        <end position="7546"/>
    </location>
</feature>
<feature type="coiled-coil region" evidence="16">
    <location>
        <begin position="401"/>
        <end position="439"/>
    </location>
</feature>
<keyword evidence="9 16" id="KW-0175">Coiled coil</keyword>
<dbReference type="FunFam" id="1.20.58.60:FF:000190">
    <property type="entry name" value="Nesprin-1 isoform 1"/>
    <property type="match status" value="1"/>
</dbReference>
<feature type="coiled-coil region" evidence="16">
    <location>
        <begin position="2925"/>
        <end position="2952"/>
    </location>
</feature>
<dbReference type="FunFam" id="1.20.58.60:FF:000104">
    <property type="entry name" value="Nesprin-1 isoform 1"/>
    <property type="match status" value="1"/>
</dbReference>
<dbReference type="InterPro" id="IPR056887">
    <property type="entry name" value="SYNE1/2_dom"/>
</dbReference>
<proteinExistence type="inferred from homology"/>
<feature type="coiled-coil region" evidence="16">
    <location>
        <begin position="7284"/>
        <end position="7311"/>
    </location>
</feature>
<evidence type="ECO:0000313" key="20">
    <source>
        <dbReference type="EMBL" id="NXR78494.1"/>
    </source>
</evidence>
<evidence type="ECO:0000256" key="16">
    <source>
        <dbReference type="SAM" id="Coils"/>
    </source>
</evidence>
<dbReference type="CDD" id="cd00176">
    <property type="entry name" value="SPEC"/>
    <property type="match status" value="11"/>
</dbReference>
<feature type="non-terminal residue" evidence="20">
    <location>
        <position position="7612"/>
    </location>
</feature>
<feature type="coiled-coil region" evidence="16">
    <location>
        <begin position="5305"/>
        <end position="5332"/>
    </location>
</feature>
<dbReference type="FunFam" id="1.20.58.60:FF:000386">
    <property type="entry name" value="Spectrin repeat containing, nuclear envelope 1a"/>
    <property type="match status" value="1"/>
</dbReference>
<feature type="coiled-coil region" evidence="16">
    <location>
        <begin position="5942"/>
        <end position="5972"/>
    </location>
</feature>
<evidence type="ECO:0000256" key="7">
    <source>
        <dbReference type="ARBA" id="ARBA00022737"/>
    </source>
</evidence>
<keyword evidence="10 15" id="KW-0472">Membrane</keyword>
<evidence type="ECO:0000256" key="3">
    <source>
        <dbReference type="ARBA" id="ARBA00008619"/>
    </source>
</evidence>
<dbReference type="GO" id="GO:0003779">
    <property type="term" value="F:actin binding"/>
    <property type="evidence" value="ECO:0007669"/>
    <property type="project" value="UniProtKB-KW"/>
</dbReference>
<feature type="coiled-coil region" evidence="16">
    <location>
        <begin position="4514"/>
        <end position="4589"/>
    </location>
</feature>
<feature type="coiled-coil region" evidence="16">
    <location>
        <begin position="2184"/>
        <end position="2211"/>
    </location>
</feature>
<feature type="coiled-coil region" evidence="16">
    <location>
        <begin position="4408"/>
        <end position="4435"/>
    </location>
</feature>
<gene>
    <name evidence="20" type="primary">Syne1</name>
    <name evidence="20" type="ORF">PYCJOC_R04365</name>
</gene>
<evidence type="ECO:0000256" key="14">
    <source>
        <dbReference type="ARBA" id="ARBA00023242"/>
    </source>
</evidence>
<feature type="compositionally biased region" description="Low complexity" evidence="17">
    <location>
        <begin position="7041"/>
        <end position="7059"/>
    </location>
</feature>
<dbReference type="SUPFAM" id="SSF46966">
    <property type="entry name" value="Spectrin repeat"/>
    <property type="match status" value="45"/>
</dbReference>
<keyword evidence="13" id="KW-0206">Cytoskeleton</keyword>
<feature type="region of interest" description="Disordered" evidence="17">
    <location>
        <begin position="7491"/>
        <end position="7546"/>
    </location>
</feature>
<accession>A0A7L2P3A4</accession>
<evidence type="ECO:0000259" key="19">
    <source>
        <dbReference type="PROSITE" id="PS51049"/>
    </source>
</evidence>